<sequence>MKNQINCFIPFAGVAQAEATVGTLRETNLINKIYLLTTELLKEEIPGCEVLIVPALHASAAIRVVASRSDTAYTLLYTKYTTLELGLFALERMIRIMGDSGAGMVY</sequence>
<protein>
    <submittedName>
        <fullName evidence="1">Uncharacterized protein</fullName>
    </submittedName>
</protein>
<name>A0A5J4PDP2_9ZZZZ</name>
<proteinExistence type="predicted"/>
<gene>
    <name evidence="1" type="ORF">EZS27_041235</name>
</gene>
<feature type="non-terminal residue" evidence="1">
    <location>
        <position position="106"/>
    </location>
</feature>
<comment type="caution">
    <text evidence="1">The sequence shown here is derived from an EMBL/GenBank/DDBJ whole genome shotgun (WGS) entry which is preliminary data.</text>
</comment>
<reference evidence="1" key="1">
    <citation type="submission" date="2019-03" db="EMBL/GenBank/DDBJ databases">
        <title>Single cell metagenomics reveals metabolic interactions within the superorganism composed of flagellate Streblomastix strix and complex community of Bacteroidetes bacteria on its surface.</title>
        <authorList>
            <person name="Treitli S.C."/>
            <person name="Kolisko M."/>
            <person name="Husnik F."/>
            <person name="Keeling P."/>
            <person name="Hampl V."/>
        </authorList>
    </citation>
    <scope>NUCLEOTIDE SEQUENCE</scope>
    <source>
        <strain evidence="1">STM</strain>
    </source>
</reference>
<accession>A0A5J4PDP2</accession>
<organism evidence="1">
    <name type="scientific">termite gut metagenome</name>
    <dbReference type="NCBI Taxonomy" id="433724"/>
    <lineage>
        <taxon>unclassified sequences</taxon>
        <taxon>metagenomes</taxon>
        <taxon>organismal metagenomes</taxon>
    </lineage>
</organism>
<dbReference type="EMBL" id="SNRY01009414">
    <property type="protein sequence ID" value="KAA6307098.1"/>
    <property type="molecule type" value="Genomic_DNA"/>
</dbReference>
<dbReference type="AlphaFoldDB" id="A0A5J4PDP2"/>
<evidence type="ECO:0000313" key="1">
    <source>
        <dbReference type="EMBL" id="KAA6307098.1"/>
    </source>
</evidence>